<feature type="compositionally biased region" description="Low complexity" evidence="1">
    <location>
        <begin position="22"/>
        <end position="67"/>
    </location>
</feature>
<reference evidence="2 3" key="1">
    <citation type="journal article" date="2023" name="Plants (Basel)">
        <title>Bridging the Gap: Combining Genomics and Transcriptomics Approaches to Understand Stylosanthes scabra, an Orphan Legume from the Brazilian Caatinga.</title>
        <authorList>
            <person name="Ferreira-Neto J.R.C."/>
            <person name="da Silva M.D."/>
            <person name="Binneck E."/>
            <person name="de Melo N.F."/>
            <person name="da Silva R.H."/>
            <person name="de Melo A.L.T.M."/>
            <person name="Pandolfi V."/>
            <person name="Bustamante F.O."/>
            <person name="Brasileiro-Vidal A.C."/>
            <person name="Benko-Iseppon A.M."/>
        </authorList>
    </citation>
    <scope>NUCLEOTIDE SEQUENCE [LARGE SCALE GENOMIC DNA]</scope>
    <source>
        <tissue evidence="2">Leaves</tissue>
    </source>
</reference>
<organism evidence="2 3">
    <name type="scientific">Stylosanthes scabra</name>
    <dbReference type="NCBI Taxonomy" id="79078"/>
    <lineage>
        <taxon>Eukaryota</taxon>
        <taxon>Viridiplantae</taxon>
        <taxon>Streptophyta</taxon>
        <taxon>Embryophyta</taxon>
        <taxon>Tracheophyta</taxon>
        <taxon>Spermatophyta</taxon>
        <taxon>Magnoliopsida</taxon>
        <taxon>eudicotyledons</taxon>
        <taxon>Gunneridae</taxon>
        <taxon>Pentapetalae</taxon>
        <taxon>rosids</taxon>
        <taxon>fabids</taxon>
        <taxon>Fabales</taxon>
        <taxon>Fabaceae</taxon>
        <taxon>Papilionoideae</taxon>
        <taxon>50 kb inversion clade</taxon>
        <taxon>dalbergioids sensu lato</taxon>
        <taxon>Dalbergieae</taxon>
        <taxon>Pterocarpus clade</taxon>
        <taxon>Stylosanthes</taxon>
    </lineage>
</organism>
<keyword evidence="3" id="KW-1185">Reference proteome</keyword>
<dbReference type="Proteomes" id="UP001341840">
    <property type="component" value="Unassembled WGS sequence"/>
</dbReference>
<gene>
    <name evidence="2" type="ORF">PIB30_106071</name>
</gene>
<evidence type="ECO:0000256" key="1">
    <source>
        <dbReference type="SAM" id="MobiDB-lite"/>
    </source>
</evidence>
<dbReference type="PANTHER" id="PTHR46249">
    <property type="entry name" value="CCHC-TYPE DOMAIN-CONTAINING PROTEIN-RELATED"/>
    <property type="match status" value="1"/>
</dbReference>
<dbReference type="PANTHER" id="PTHR46249:SF31">
    <property type="entry name" value="AMINOTRANSFERASE-LIKE PLANT MOBILE DOMAIN-CONTAINING PROTEIN"/>
    <property type="match status" value="1"/>
</dbReference>
<evidence type="ECO:0000313" key="3">
    <source>
        <dbReference type="Proteomes" id="UP001341840"/>
    </source>
</evidence>
<feature type="region of interest" description="Disordered" evidence="1">
    <location>
        <begin position="1"/>
        <end position="68"/>
    </location>
</feature>
<evidence type="ECO:0000313" key="2">
    <source>
        <dbReference type="EMBL" id="MED6129244.1"/>
    </source>
</evidence>
<feature type="region of interest" description="Disordered" evidence="1">
    <location>
        <begin position="344"/>
        <end position="371"/>
    </location>
</feature>
<comment type="caution">
    <text evidence="2">The sequence shown here is derived from an EMBL/GenBank/DDBJ whole genome shotgun (WGS) entry which is preliminary data.</text>
</comment>
<name>A0ABU6RZD4_9FABA</name>
<accession>A0ABU6RZD4</accession>
<dbReference type="EMBL" id="JASCZI010034285">
    <property type="protein sequence ID" value="MED6129244.1"/>
    <property type="molecule type" value="Genomic_DNA"/>
</dbReference>
<sequence length="371" mass="42127">MPKKAIVASSRGKGVRLALAGPIKQSQSSQSGSPTQQSGSSTQQIQSTQKLESSTQQPSQSSQQAKQTKADYAFPIQTLMALQDQGITKINKKSWAEICSESEDEIDLTQLIAQAAKQKTIVSSPQEKPVLSKPQKAQTNYFPTNKFSNIIQMEPEFWDESPHKVTPQSILVPKCPVQTFMVNLFQTNFKLCFPKLVLPMVGLFWTNPRNLALSYRRRVQDFQSKFDEQETCVPVMLKFFSIFSLSWVFSWQYNYGKPDHPKAFPILQRHAYVKWWSQFDSSMAYPQKVREWFKHNPKSQKISDPETASFLNQRAQIQAALAGSQSKKSIKGKLKQILHLLQEDEEVSSDEESEEGSPNEDDCFGINLDDD</sequence>
<protein>
    <submittedName>
        <fullName evidence="2">Uncharacterized protein</fullName>
    </submittedName>
</protein>
<proteinExistence type="predicted"/>